<feature type="domain" description="ABC3 transporter permease C-terminal" evidence="9">
    <location>
        <begin position="736"/>
        <end position="851"/>
    </location>
</feature>
<feature type="region of interest" description="Disordered" evidence="7">
    <location>
        <begin position="57"/>
        <end position="80"/>
    </location>
</feature>
<gene>
    <name evidence="11" type="ORF">ACGFZB_08535</name>
</gene>
<dbReference type="InterPro" id="IPR050250">
    <property type="entry name" value="Macrolide_Exporter_MacB"/>
</dbReference>
<dbReference type="InterPro" id="IPR025857">
    <property type="entry name" value="MacB_PCD"/>
</dbReference>
<feature type="transmembrane region" description="Helical" evidence="8">
    <location>
        <begin position="732"/>
        <end position="757"/>
    </location>
</feature>
<feature type="transmembrane region" description="Helical" evidence="8">
    <location>
        <begin position="318"/>
        <end position="344"/>
    </location>
</feature>
<comment type="caution">
    <text evidence="11">The sequence shown here is derived from an EMBL/GenBank/DDBJ whole genome shotgun (WGS) entry which is preliminary data.</text>
</comment>
<feature type="transmembrane region" description="Helical" evidence="8">
    <location>
        <begin position="449"/>
        <end position="478"/>
    </location>
</feature>
<keyword evidence="5 8" id="KW-0472">Membrane</keyword>
<evidence type="ECO:0000256" key="5">
    <source>
        <dbReference type="ARBA" id="ARBA00023136"/>
    </source>
</evidence>
<feature type="domain" description="MacB-like periplasmic core" evidence="10">
    <location>
        <begin position="19"/>
        <end position="238"/>
    </location>
</feature>
<evidence type="ECO:0000313" key="11">
    <source>
        <dbReference type="EMBL" id="MFG3010493.1"/>
    </source>
</evidence>
<organism evidence="11 12">
    <name type="scientific">Streptomyces cinerochromogenes</name>
    <dbReference type="NCBI Taxonomy" id="66422"/>
    <lineage>
        <taxon>Bacteria</taxon>
        <taxon>Bacillati</taxon>
        <taxon>Actinomycetota</taxon>
        <taxon>Actinomycetes</taxon>
        <taxon>Kitasatosporales</taxon>
        <taxon>Streptomycetaceae</taxon>
        <taxon>Streptomyces</taxon>
    </lineage>
</organism>
<evidence type="ECO:0000256" key="7">
    <source>
        <dbReference type="SAM" id="MobiDB-lite"/>
    </source>
</evidence>
<feature type="transmembrane region" description="Helical" evidence="8">
    <location>
        <begin position="822"/>
        <end position="845"/>
    </location>
</feature>
<comment type="similarity">
    <text evidence="6">Belongs to the ABC-4 integral membrane protein family.</text>
</comment>
<sequence>MTVLKTSMRNFVAHKGRMALSAIAVLLSVAFVCGTLVFTDTMNTTFDQLFQATSSDVQVSAKGSSDTGETTSRTGKPPVLPASVVGEIRKAEGVGSAEGTVFSTSVTVIDADKDKLSPSSGAPTIVGNWNGNDARTMEITSGTAPKGPDQVMIDADTADKHGLKLGDEIGVITVVGTHHARVSGIAAFKVTNPGAAIFYLDTKTAQQTLVGRTGVYTDVNVTAAKGVTDDQLKKNVTAALGHDYKVQTAKEVADANQKDVQDSLNVMKYAMLGFAGIAFLVGIFLIINTFSMLVAQRTREIGLLRAIGSSRKQVNRSVLVEALLLGVLGSVLGVGAGVGIAIGLMKLMGQIGMKLSTDDLTVAWTTPALGLLLGVVVTVLAAYLPARRAGKISPMAALRDAGTPADARAGAVRAVTGLLLTAAGGWSLYVAATTDEAKAGSGWLGLGVVATLVGFVVIGPLLAAGLVRILGAVILRIFGPVGRMAERNALRNPRRTGATGAALMIGLALVACLSVVGSSMVASATDQLDKTVGADFIVQEDNGQIINRQAVKAVKDTPGLARVTEYKLLDASLTTPDGRTTKNETINAADPTYARDVRTETVAGTLADAYRPDSMSVFEGFAKDHGIKLGSTVAVHFRAGRTAKLTVRAITSDEAVIDKGAMYASIATAAKYIPAADMPLDDLLFVTAKDGQEKTAYTALKSALHEWPQYTVRDQTDYKQALKDQIGQLLNMIYGLLALAIIVAVLGVVNTLALSVVERTREIGLMRAIGLSRRQLRRMIRLESVVIAVFGALLGLGLGMGWGATAQKLLALEGLTVLEIPWPTIIAVFAGSAFVGLFAALIPAFRAGRMNVLNAIATD</sequence>
<name>A0ABW7B312_9ACTN</name>
<dbReference type="Proteomes" id="UP001604267">
    <property type="component" value="Unassembled WGS sequence"/>
</dbReference>
<comment type="subcellular location">
    <subcellularLocation>
        <location evidence="1">Cell membrane</location>
        <topology evidence="1">Multi-pass membrane protein</topology>
    </subcellularLocation>
</comment>
<evidence type="ECO:0000256" key="3">
    <source>
        <dbReference type="ARBA" id="ARBA00022692"/>
    </source>
</evidence>
<reference evidence="11 12" key="1">
    <citation type="submission" date="2024-10" db="EMBL/GenBank/DDBJ databases">
        <title>The Natural Products Discovery Center: Release of the First 8490 Sequenced Strains for Exploring Actinobacteria Biosynthetic Diversity.</title>
        <authorList>
            <person name="Kalkreuter E."/>
            <person name="Kautsar S.A."/>
            <person name="Yang D."/>
            <person name="Bader C.D."/>
            <person name="Teijaro C.N."/>
            <person name="Fluegel L."/>
            <person name="Davis C.M."/>
            <person name="Simpson J.R."/>
            <person name="Lauterbach L."/>
            <person name="Steele A.D."/>
            <person name="Gui C."/>
            <person name="Meng S."/>
            <person name="Li G."/>
            <person name="Viehrig K."/>
            <person name="Ye F."/>
            <person name="Su P."/>
            <person name="Kiefer A.F."/>
            <person name="Nichols A."/>
            <person name="Cepeda A.J."/>
            <person name="Yan W."/>
            <person name="Fan B."/>
            <person name="Jiang Y."/>
            <person name="Adhikari A."/>
            <person name="Zheng C.-J."/>
            <person name="Schuster L."/>
            <person name="Cowan T.M."/>
            <person name="Smanski M.J."/>
            <person name="Chevrette M.G."/>
            <person name="De Carvalho L.P.S."/>
            <person name="Shen B."/>
        </authorList>
    </citation>
    <scope>NUCLEOTIDE SEQUENCE [LARGE SCALE GENOMIC DNA]</scope>
    <source>
        <strain evidence="11 12">NPDC048320</strain>
    </source>
</reference>
<evidence type="ECO:0000313" key="12">
    <source>
        <dbReference type="Proteomes" id="UP001604267"/>
    </source>
</evidence>
<evidence type="ECO:0000259" key="9">
    <source>
        <dbReference type="Pfam" id="PF02687"/>
    </source>
</evidence>
<proteinExistence type="inferred from homology"/>
<feature type="transmembrane region" description="Helical" evidence="8">
    <location>
        <begin position="269"/>
        <end position="295"/>
    </location>
</feature>
<dbReference type="Pfam" id="PF12704">
    <property type="entry name" value="MacB_PCD"/>
    <property type="match status" value="2"/>
</dbReference>
<feature type="domain" description="ABC3 transporter permease C-terminal" evidence="9">
    <location>
        <begin position="274"/>
        <end position="394"/>
    </location>
</feature>
<keyword evidence="3 8" id="KW-0812">Transmembrane</keyword>
<evidence type="ECO:0000256" key="8">
    <source>
        <dbReference type="SAM" id="Phobius"/>
    </source>
</evidence>
<evidence type="ECO:0000259" key="10">
    <source>
        <dbReference type="Pfam" id="PF12704"/>
    </source>
</evidence>
<dbReference type="RefSeq" id="WP_392816626.1">
    <property type="nucleotide sequence ID" value="NZ_JBICYV010000003.1"/>
</dbReference>
<feature type="transmembrane region" description="Helical" evidence="8">
    <location>
        <begin position="364"/>
        <end position="386"/>
    </location>
</feature>
<feature type="transmembrane region" description="Helical" evidence="8">
    <location>
        <begin position="407"/>
        <end position="429"/>
    </location>
</feature>
<evidence type="ECO:0000256" key="4">
    <source>
        <dbReference type="ARBA" id="ARBA00022989"/>
    </source>
</evidence>
<dbReference type="InterPro" id="IPR003838">
    <property type="entry name" value="ABC3_permease_C"/>
</dbReference>
<keyword evidence="12" id="KW-1185">Reference proteome</keyword>
<evidence type="ECO:0000256" key="1">
    <source>
        <dbReference type="ARBA" id="ARBA00004651"/>
    </source>
</evidence>
<keyword evidence="2" id="KW-1003">Cell membrane</keyword>
<keyword evidence="4 8" id="KW-1133">Transmembrane helix</keyword>
<dbReference type="PANTHER" id="PTHR30572:SF4">
    <property type="entry name" value="ABC TRANSPORTER PERMEASE YTRF"/>
    <property type="match status" value="1"/>
</dbReference>
<feature type="transmembrane region" description="Helical" evidence="8">
    <location>
        <begin position="499"/>
        <end position="522"/>
    </location>
</feature>
<accession>A0ABW7B312</accession>
<dbReference type="EMBL" id="JBICYV010000003">
    <property type="protein sequence ID" value="MFG3010493.1"/>
    <property type="molecule type" value="Genomic_DNA"/>
</dbReference>
<feature type="compositionally biased region" description="Polar residues" evidence="7">
    <location>
        <begin position="57"/>
        <end position="74"/>
    </location>
</feature>
<feature type="transmembrane region" description="Helical" evidence="8">
    <location>
        <begin position="782"/>
        <end position="802"/>
    </location>
</feature>
<feature type="domain" description="MacB-like periplasmic core" evidence="10">
    <location>
        <begin position="499"/>
        <end position="696"/>
    </location>
</feature>
<dbReference type="Pfam" id="PF02687">
    <property type="entry name" value="FtsX"/>
    <property type="match status" value="2"/>
</dbReference>
<dbReference type="PANTHER" id="PTHR30572">
    <property type="entry name" value="MEMBRANE COMPONENT OF TRANSPORTER-RELATED"/>
    <property type="match status" value="1"/>
</dbReference>
<evidence type="ECO:0000256" key="6">
    <source>
        <dbReference type="ARBA" id="ARBA00038076"/>
    </source>
</evidence>
<protein>
    <submittedName>
        <fullName evidence="11">ABC transporter permease</fullName>
    </submittedName>
</protein>
<evidence type="ECO:0000256" key="2">
    <source>
        <dbReference type="ARBA" id="ARBA00022475"/>
    </source>
</evidence>